<evidence type="ECO:0000256" key="11">
    <source>
        <dbReference type="SAM" id="Phobius"/>
    </source>
</evidence>
<keyword evidence="8" id="KW-0131">Cell cycle</keyword>
<feature type="compositionally biased region" description="Low complexity" evidence="10">
    <location>
        <begin position="20"/>
        <end position="38"/>
    </location>
</feature>
<keyword evidence="16" id="KW-1185">Reference proteome</keyword>
<evidence type="ECO:0000256" key="10">
    <source>
        <dbReference type="SAM" id="MobiDB-lite"/>
    </source>
</evidence>
<dbReference type="Pfam" id="PF07690">
    <property type="entry name" value="MFS_1"/>
    <property type="match status" value="1"/>
</dbReference>
<dbReference type="PROSITE" id="PS00216">
    <property type="entry name" value="SUGAR_TRANSPORT_1"/>
    <property type="match status" value="1"/>
</dbReference>
<dbReference type="GO" id="GO:0005694">
    <property type="term" value="C:chromosome"/>
    <property type="evidence" value="ECO:0007669"/>
    <property type="project" value="UniProtKB-SubCell"/>
</dbReference>
<dbReference type="Gene3D" id="3.40.50.1010">
    <property type="entry name" value="5'-nuclease"/>
    <property type="match status" value="1"/>
</dbReference>
<dbReference type="Gene3D" id="3.40.50.10190">
    <property type="entry name" value="BRCT domain"/>
    <property type="match status" value="2"/>
</dbReference>
<dbReference type="VEuPathDB" id="AmoebaDB:NAEGRDRAFT_78193"/>
<feature type="transmembrane region" description="Helical" evidence="11">
    <location>
        <begin position="938"/>
        <end position="957"/>
    </location>
</feature>
<dbReference type="SUPFAM" id="SSF49879">
    <property type="entry name" value="SMAD/FHA domain"/>
    <property type="match status" value="1"/>
</dbReference>
<dbReference type="GO" id="GO:0022857">
    <property type="term" value="F:transmembrane transporter activity"/>
    <property type="evidence" value="ECO:0007669"/>
    <property type="project" value="InterPro"/>
</dbReference>
<dbReference type="InterPro" id="IPR011701">
    <property type="entry name" value="MFS"/>
</dbReference>
<dbReference type="SMART" id="SM00670">
    <property type="entry name" value="PINc"/>
    <property type="match status" value="1"/>
</dbReference>
<dbReference type="OrthoDB" id="2017974at2759"/>
<dbReference type="Pfam" id="PF00498">
    <property type="entry name" value="FHA"/>
    <property type="match status" value="1"/>
</dbReference>
<evidence type="ECO:0000256" key="2">
    <source>
        <dbReference type="ARBA" id="ARBA00004286"/>
    </source>
</evidence>
<feature type="transmembrane region" description="Helical" evidence="11">
    <location>
        <begin position="1096"/>
        <end position="1121"/>
    </location>
</feature>
<feature type="coiled-coil region" evidence="9">
    <location>
        <begin position="536"/>
        <end position="591"/>
    </location>
</feature>
<evidence type="ECO:0000256" key="3">
    <source>
        <dbReference type="ARBA" id="ARBA00022448"/>
    </source>
</evidence>
<feature type="transmembrane region" description="Helical" evidence="11">
    <location>
        <begin position="969"/>
        <end position="988"/>
    </location>
</feature>
<feature type="compositionally biased region" description="Low complexity" evidence="10">
    <location>
        <begin position="755"/>
        <end position="774"/>
    </location>
</feature>
<dbReference type="PROSITE" id="PS50172">
    <property type="entry name" value="BRCT"/>
    <property type="match status" value="2"/>
</dbReference>
<dbReference type="eggNOG" id="KOG2816">
    <property type="taxonomic scope" value="Eukaryota"/>
</dbReference>
<evidence type="ECO:0000256" key="9">
    <source>
        <dbReference type="SAM" id="Coils"/>
    </source>
</evidence>
<keyword evidence="7 11" id="KW-0472">Membrane</keyword>
<organism evidence="16">
    <name type="scientific">Naegleria gruberi</name>
    <name type="common">Amoeba</name>
    <dbReference type="NCBI Taxonomy" id="5762"/>
    <lineage>
        <taxon>Eukaryota</taxon>
        <taxon>Discoba</taxon>
        <taxon>Heterolobosea</taxon>
        <taxon>Tetramitia</taxon>
        <taxon>Eutetramitia</taxon>
        <taxon>Vahlkampfiidae</taxon>
        <taxon>Naegleria</taxon>
    </lineage>
</organism>
<gene>
    <name evidence="15" type="ORF">NAEGRDRAFT_78193</name>
</gene>
<keyword evidence="9" id="KW-0175">Coiled coil</keyword>
<feature type="domain" description="BRCT" evidence="13">
    <location>
        <begin position="185"/>
        <end position="275"/>
    </location>
</feature>
<dbReference type="Pfam" id="PF16589">
    <property type="entry name" value="BRCT_2"/>
    <property type="match status" value="1"/>
</dbReference>
<dbReference type="InterPro" id="IPR020846">
    <property type="entry name" value="MFS_dom"/>
</dbReference>
<feature type="domain" description="FHA" evidence="12">
    <location>
        <begin position="425"/>
        <end position="491"/>
    </location>
</feature>
<dbReference type="PANTHER" id="PTHR23504">
    <property type="entry name" value="MAJOR FACILITATOR SUPERFAMILY DOMAIN-CONTAINING PROTEIN 10"/>
    <property type="match status" value="1"/>
</dbReference>
<name>D2V1Y8_NAEGR</name>
<dbReference type="PROSITE" id="PS50006">
    <property type="entry name" value="FHA_DOMAIN"/>
    <property type="match status" value="1"/>
</dbReference>
<dbReference type="InterPro" id="IPR000253">
    <property type="entry name" value="FHA_dom"/>
</dbReference>
<feature type="region of interest" description="Disordered" evidence="10">
    <location>
        <begin position="753"/>
        <end position="776"/>
    </location>
</feature>
<feature type="domain" description="Major facilitator superfamily (MFS) profile" evidence="14">
    <location>
        <begin position="784"/>
        <end position="1218"/>
    </location>
</feature>
<dbReference type="SMART" id="SM00292">
    <property type="entry name" value="BRCT"/>
    <property type="match status" value="2"/>
</dbReference>
<feature type="compositionally biased region" description="Basic and acidic residues" evidence="10">
    <location>
        <begin position="131"/>
        <end position="176"/>
    </location>
</feature>
<evidence type="ECO:0000313" key="15">
    <source>
        <dbReference type="EMBL" id="EFC49242.1"/>
    </source>
</evidence>
<feature type="transmembrane region" description="Helical" evidence="11">
    <location>
        <begin position="861"/>
        <end position="884"/>
    </location>
</feature>
<dbReference type="Proteomes" id="UP000006671">
    <property type="component" value="Unassembled WGS sequence"/>
</dbReference>
<dbReference type="SUPFAM" id="SSF103473">
    <property type="entry name" value="MFS general substrate transporter"/>
    <property type="match status" value="1"/>
</dbReference>
<evidence type="ECO:0000256" key="5">
    <source>
        <dbReference type="ARBA" id="ARBA00022692"/>
    </source>
</evidence>
<dbReference type="eggNOG" id="KOG4689">
    <property type="taxonomic scope" value="Eukaryota"/>
</dbReference>
<feature type="compositionally biased region" description="Low complexity" evidence="10">
    <location>
        <begin position="51"/>
        <end position="86"/>
    </location>
</feature>
<dbReference type="InterPro" id="IPR008984">
    <property type="entry name" value="SMAD_FHA_dom_sf"/>
</dbReference>
<evidence type="ECO:0000256" key="1">
    <source>
        <dbReference type="ARBA" id="ARBA00004141"/>
    </source>
</evidence>
<feature type="transmembrane region" description="Helical" evidence="11">
    <location>
        <begin position="827"/>
        <end position="849"/>
    </location>
</feature>
<keyword evidence="5 11" id="KW-0812">Transmembrane</keyword>
<evidence type="ECO:0000259" key="13">
    <source>
        <dbReference type="PROSITE" id="PS50172"/>
    </source>
</evidence>
<evidence type="ECO:0000313" key="16">
    <source>
        <dbReference type="Proteomes" id="UP000006671"/>
    </source>
</evidence>
<dbReference type="RefSeq" id="XP_002681986.1">
    <property type="nucleotide sequence ID" value="XM_002681940.1"/>
</dbReference>
<dbReference type="AlphaFoldDB" id="D2V1Y8"/>
<dbReference type="CDD" id="cd09880">
    <property type="entry name" value="PIN_Smg5-6-like"/>
    <property type="match status" value="1"/>
</dbReference>
<protein>
    <submittedName>
        <fullName evidence="15">Multidrug-efflux transporter</fullName>
    </submittedName>
</protein>
<feature type="compositionally biased region" description="Low complexity" evidence="10">
    <location>
        <begin position="1"/>
        <end position="12"/>
    </location>
</feature>
<dbReference type="KEGG" id="ngr:NAEGRDRAFT_78193"/>
<keyword evidence="4" id="KW-0158">Chromosome</keyword>
<feature type="transmembrane region" description="Helical" evidence="11">
    <location>
        <begin position="788"/>
        <end position="807"/>
    </location>
</feature>
<evidence type="ECO:0000256" key="6">
    <source>
        <dbReference type="ARBA" id="ARBA00022989"/>
    </source>
</evidence>
<dbReference type="InterPro" id="IPR002716">
    <property type="entry name" value="PIN_dom"/>
</dbReference>
<evidence type="ECO:0000256" key="7">
    <source>
        <dbReference type="ARBA" id="ARBA00023136"/>
    </source>
</evidence>
<dbReference type="Gene3D" id="1.20.1250.20">
    <property type="entry name" value="MFS general substrate transporter like domains"/>
    <property type="match status" value="1"/>
</dbReference>
<dbReference type="Pfam" id="PF13638">
    <property type="entry name" value="PIN_4"/>
    <property type="match status" value="1"/>
</dbReference>
<evidence type="ECO:0000256" key="4">
    <source>
        <dbReference type="ARBA" id="ARBA00022454"/>
    </source>
</evidence>
<sequence length="1220" mass="135988">MPPKTSSKTTSSDDVDESSDVTTKKTVTKSTTTKTTSTFVNKPFKVPLKSPPKTATSSSATTISAASSSSSSTKSAAKSSVTAKAKPLFEQSQILAPSDPSLDDSFTFDSPLKNKKKNVEKEDDEDSDNDVNEKKRKLESISKAKKESEKVKPTKKLKESLSTVSDEKKPFSHKEIKPKSSNKTFIIGVSGGDFAQKSEVVNIIEKLSKNTEYEYVEIGSSNFESYTHLVCLDPNPKKTIKLIYSIALNVPIIKSSWLYESEKCNYFVKESDFYFAQYIRSRSEGILKGKRCYILRGEVTFPSPEICERFIELSGGACVEDITRANIILSTTGAKDFDNIIPRHTSSMPLFPVVTVRWLVDCVDKQQYQDPNEYKDDYFYSEACVLKERVLAEKSARKHIGCLRLLTDITCSANIIPLYADKKSIVLGRAATDVDFTVDTENSKKNPVISRMHAKIVQFQQESNSQSKETILKWKLIDSSSNGTFVNNVKVKEAVLANGDIICFGHSKASVKVGEQIPFANTKCKYVFETEDIVSNEEAEKEKERLRKENELMRLEINGLRDYKQKSSMVNHQKEKEIIRLQELLSKNQRKEIVEFPLCHKLYVLDTNVLVENISILENLLKSANITCLIPYTVMVELDKLKTRTGSVAIKAREATRFLEECFENKTYPNLMGQLPNQQLKGIEDGGVFVSSADDNIINCCLYFKDHVLKRKEKNHELILLTFDKNMRVKAGLLKIRRLNKIIIDCNITKKMSDNASSNTSTSSSGAGTTNNSSVEEEEGGSSLIKKLLGFIFLFYLSFGIINPVNIELFEKINSVGSVDGKHSKHTASLFGALFALPGLIFFFVSPVIGNLSDRLGRKLFLTLFTFCYTLTFGIYYLLCHVVTSPDEELNEIFIYVKYNGLKFYIVAKIIQGCSLDIIPLCNSYIADNSKKEDFATYFSYILAAMGLATAIGPMVSGFVVKNFGMTQVFQLIFITSSITTLFAAKFVKENAKNDAIQHQESSLIEKVTTPFKSLYNILTQGDSVLISLIISKLLSSFISVGFFCIVTQFTRIKYSFGPTENGYVLTLIGITAILSNSVLSKLIMYLSKGKETNGLIISGVANALFFLSFVVCGNGAYVYYGTVFFLFGAKEDPLRSALISKVFNDPNQQGVLNGCLGSISTVGRVISPIIFSSLLDIFTTSETMPRIVDAPFIALTITQVICVLFVVRAKHLIEKNKGE</sequence>
<dbReference type="Gene3D" id="2.60.200.20">
    <property type="match status" value="1"/>
</dbReference>
<dbReference type="CDD" id="cd17330">
    <property type="entry name" value="MFS_SLC46_TetA_like"/>
    <property type="match status" value="1"/>
</dbReference>
<feature type="region of interest" description="Disordered" evidence="10">
    <location>
        <begin position="1"/>
        <end position="176"/>
    </location>
</feature>
<feature type="compositionally biased region" description="Acidic residues" evidence="10">
    <location>
        <begin position="121"/>
        <end position="130"/>
    </location>
</feature>
<feature type="transmembrane region" description="Helical" evidence="11">
    <location>
        <begin position="1191"/>
        <end position="1208"/>
    </location>
</feature>
<keyword evidence="3" id="KW-0813">Transport</keyword>
<dbReference type="InterPro" id="IPR001357">
    <property type="entry name" value="BRCT_dom"/>
</dbReference>
<feature type="transmembrane region" description="Helical" evidence="11">
    <location>
        <begin position="1063"/>
        <end position="1084"/>
    </location>
</feature>
<keyword evidence="6 11" id="KW-1133">Transmembrane helix</keyword>
<dbReference type="InterPro" id="IPR005829">
    <property type="entry name" value="Sugar_transporter_CS"/>
</dbReference>
<dbReference type="GO" id="GO:0016020">
    <property type="term" value="C:membrane"/>
    <property type="evidence" value="ECO:0007669"/>
    <property type="project" value="UniProtKB-SubCell"/>
</dbReference>
<dbReference type="SUPFAM" id="SSF52113">
    <property type="entry name" value="BRCT domain"/>
    <property type="match status" value="2"/>
</dbReference>
<proteinExistence type="predicted"/>
<dbReference type="InterPro" id="IPR036259">
    <property type="entry name" value="MFS_trans_sf"/>
</dbReference>
<dbReference type="InParanoid" id="D2V1Y8"/>
<reference evidence="15 16" key="1">
    <citation type="journal article" date="2010" name="Cell">
        <title>The genome of Naegleria gruberi illuminates early eukaryotic versatility.</title>
        <authorList>
            <person name="Fritz-Laylin L.K."/>
            <person name="Prochnik S.E."/>
            <person name="Ginger M.L."/>
            <person name="Dacks J.B."/>
            <person name="Carpenter M.L."/>
            <person name="Field M.C."/>
            <person name="Kuo A."/>
            <person name="Paredez A."/>
            <person name="Chapman J."/>
            <person name="Pham J."/>
            <person name="Shu S."/>
            <person name="Neupane R."/>
            <person name="Cipriano M."/>
            <person name="Mancuso J."/>
            <person name="Tu H."/>
            <person name="Salamov A."/>
            <person name="Lindquist E."/>
            <person name="Shapiro H."/>
            <person name="Lucas S."/>
            <person name="Grigoriev I.V."/>
            <person name="Cande W.Z."/>
            <person name="Fulton C."/>
            <person name="Rokhsar D.S."/>
            <person name="Dawson S.C."/>
        </authorList>
    </citation>
    <scope>NUCLEOTIDE SEQUENCE [LARGE SCALE GENOMIC DNA]</scope>
    <source>
        <strain evidence="15 16">NEG-M</strain>
    </source>
</reference>
<dbReference type="PANTHER" id="PTHR23504:SF15">
    <property type="entry name" value="MAJOR FACILITATOR SUPERFAMILY (MFS) PROFILE DOMAIN-CONTAINING PROTEIN"/>
    <property type="match status" value="1"/>
</dbReference>
<dbReference type="InterPro" id="IPR029060">
    <property type="entry name" value="PIN-like_dom_sf"/>
</dbReference>
<evidence type="ECO:0000259" key="14">
    <source>
        <dbReference type="PROSITE" id="PS50850"/>
    </source>
</evidence>
<dbReference type="SUPFAM" id="SSF88723">
    <property type="entry name" value="PIN domain-like"/>
    <property type="match status" value="1"/>
</dbReference>
<dbReference type="GeneID" id="8852612"/>
<dbReference type="SMART" id="SM00240">
    <property type="entry name" value="FHA"/>
    <property type="match status" value="1"/>
</dbReference>
<dbReference type="InterPro" id="IPR036420">
    <property type="entry name" value="BRCT_dom_sf"/>
</dbReference>
<feature type="transmembrane region" description="Helical" evidence="11">
    <location>
        <begin position="1025"/>
        <end position="1051"/>
    </location>
</feature>
<evidence type="ECO:0000259" key="12">
    <source>
        <dbReference type="PROSITE" id="PS50006"/>
    </source>
</evidence>
<accession>D2V1Y8</accession>
<feature type="domain" description="BRCT" evidence="13">
    <location>
        <begin position="282"/>
        <end position="376"/>
    </location>
</feature>
<evidence type="ECO:0000256" key="8">
    <source>
        <dbReference type="ARBA" id="ARBA00023306"/>
    </source>
</evidence>
<dbReference type="EMBL" id="GG738848">
    <property type="protein sequence ID" value="EFC49242.1"/>
    <property type="molecule type" value="Genomic_DNA"/>
</dbReference>
<dbReference type="PROSITE" id="PS50850">
    <property type="entry name" value="MFS"/>
    <property type="match status" value="1"/>
</dbReference>
<comment type="subcellular location">
    <subcellularLocation>
        <location evidence="2">Chromosome</location>
    </subcellularLocation>
    <subcellularLocation>
        <location evidence="1">Membrane</location>
        <topology evidence="1">Multi-pass membrane protein</topology>
    </subcellularLocation>
</comment>